<evidence type="ECO:0008006" key="4">
    <source>
        <dbReference type="Google" id="ProtNLM"/>
    </source>
</evidence>
<evidence type="ECO:0000313" key="2">
    <source>
        <dbReference type="EMBL" id="CAK9058474.1"/>
    </source>
</evidence>
<dbReference type="InterPro" id="IPR011042">
    <property type="entry name" value="6-blade_b-propeller_TolB-like"/>
</dbReference>
<dbReference type="EMBL" id="CAXAMN010021361">
    <property type="protein sequence ID" value="CAK9058474.1"/>
    <property type="molecule type" value="Genomic_DNA"/>
</dbReference>
<reference evidence="2 3" key="1">
    <citation type="submission" date="2024-02" db="EMBL/GenBank/DDBJ databases">
        <authorList>
            <person name="Chen Y."/>
            <person name="Shah S."/>
            <person name="Dougan E. K."/>
            <person name="Thang M."/>
            <person name="Chan C."/>
        </authorList>
    </citation>
    <scope>NUCLEOTIDE SEQUENCE [LARGE SCALE GENOMIC DNA]</scope>
</reference>
<feature type="region of interest" description="Disordered" evidence="1">
    <location>
        <begin position="269"/>
        <end position="288"/>
    </location>
</feature>
<name>A0ABP0N6G8_9DINO</name>
<organism evidence="2 3">
    <name type="scientific">Durusdinium trenchii</name>
    <dbReference type="NCBI Taxonomy" id="1381693"/>
    <lineage>
        <taxon>Eukaryota</taxon>
        <taxon>Sar</taxon>
        <taxon>Alveolata</taxon>
        <taxon>Dinophyceae</taxon>
        <taxon>Suessiales</taxon>
        <taxon>Symbiodiniaceae</taxon>
        <taxon>Durusdinium</taxon>
    </lineage>
</organism>
<dbReference type="SUPFAM" id="SSF63825">
    <property type="entry name" value="YWTD domain"/>
    <property type="match status" value="1"/>
</dbReference>
<comment type="caution">
    <text evidence="2">The sequence shown here is derived from an EMBL/GenBank/DDBJ whole genome shotgun (WGS) entry which is preliminary data.</text>
</comment>
<feature type="compositionally biased region" description="Basic and acidic residues" evidence="1">
    <location>
        <begin position="231"/>
        <end position="240"/>
    </location>
</feature>
<gene>
    <name evidence="2" type="ORF">CCMP2556_LOCUS28831</name>
</gene>
<keyword evidence="3" id="KW-1185">Reference proteome</keyword>
<feature type="region of interest" description="Disordered" evidence="1">
    <location>
        <begin position="219"/>
        <end position="243"/>
    </location>
</feature>
<evidence type="ECO:0000256" key="1">
    <source>
        <dbReference type="SAM" id="MobiDB-lite"/>
    </source>
</evidence>
<sequence>MGCAASVATRAGDFSKVVPHDDILPFDDSPTIRPVCPVGPRRTAEDVSAAEKSPQAPTGECSIMMVSEGSRIWFEGSEQEQVDFDEKMLASYRSFEWPDSLAPSDVALPPGRLEHELNSDKVRRFMREAAEKSEKPKGLKLATAPLGAGGEAAEGGEGFPSLGSDRSSIPFMGWGGGLGEAKALLGRSLDMAHPAVGAAGAAPANISQAGPVVRTNAVARESPDCEDPSTVDDRPPELTGHRHGHGTAEVLWFRECSDLVARPGVQEISGDGLREDQNQPMSAAPSGAERVSCPIRNVKGCLETCKWPADVQEVLRQISVEEESLFPSPFRESRDAEKPTQSGGEFAVRLCSGFPVGSSVHDDVGSPHAIVVVIHAAFLGVRLEPHFGTRIAGYMGLEELPSRPATGTGFAATQATGSVQSFRSQRSRLLWLATLLATGDGVSLQAQRNGFMSMSTLARSVDYFNPTFVAPQLTPKQFLIISSPSQQKIVYTELKNFKSTTGRTFALIDSGLVQPEGLALDHDRGALYVADKGAKKILRFHVYVQDKGNGLQLITDNVQLCIMQNADTSWVNVDINGDVFYSDATTKTINRIPVGVVEMMAKGQYSASDLNLISEKTLETGGGATSNVAASRFVFSLYDGAMNPHVGTPAGLVSDGARLYWTNMDKGKKKGSVVQGEVSPKLPSGSDKTASFPSTMLSNASDIGYGMTKSSKYVFLSAEENGVGVVSGVTPQGATFDFVTGLSGPRGLCWDGDQTIFVADEAAGVVYSFPGGRLMTGAPFAKSAVLQGAFGVAILSDQDQAWAMRPFRR</sequence>
<dbReference type="Gene3D" id="2.120.10.30">
    <property type="entry name" value="TolB, C-terminal domain"/>
    <property type="match status" value="2"/>
</dbReference>
<evidence type="ECO:0000313" key="3">
    <source>
        <dbReference type="Proteomes" id="UP001642484"/>
    </source>
</evidence>
<proteinExistence type="predicted"/>
<dbReference type="Proteomes" id="UP001642484">
    <property type="component" value="Unassembled WGS sequence"/>
</dbReference>
<accession>A0ABP0N6G8</accession>
<protein>
    <recommendedName>
        <fullName evidence="4">SMP-30/Gluconolactonase/LRE-like region domain-containing protein</fullName>
    </recommendedName>
</protein>